<sequence>MWFSRVLAEVLEALNLAIGVIIVLMGGYFGYRTAYWAGENLTFGAGLGVVAGLVAAALVCGLIANLSLIEQHLALIADDIEEMRARDAGELDADKDS</sequence>
<accession>A0ABU9T6V1</accession>
<name>A0ABU9T6V1_9HYPH</name>
<dbReference type="EMBL" id="JBBMQO010000003">
    <property type="protein sequence ID" value="MEM5501483.1"/>
    <property type="molecule type" value="Genomic_DNA"/>
</dbReference>
<protein>
    <submittedName>
        <fullName evidence="2">Uncharacterized protein</fullName>
    </submittedName>
</protein>
<keyword evidence="3" id="KW-1185">Reference proteome</keyword>
<dbReference type="RefSeq" id="WP_342847973.1">
    <property type="nucleotide sequence ID" value="NZ_JBBMQO010000003.1"/>
</dbReference>
<evidence type="ECO:0000313" key="2">
    <source>
        <dbReference type="EMBL" id="MEM5501483.1"/>
    </source>
</evidence>
<proteinExistence type="predicted"/>
<comment type="caution">
    <text evidence="2">The sequence shown here is derived from an EMBL/GenBank/DDBJ whole genome shotgun (WGS) entry which is preliminary data.</text>
</comment>
<keyword evidence="1" id="KW-0472">Membrane</keyword>
<gene>
    <name evidence="2" type="ORF">WNY59_07765</name>
</gene>
<reference evidence="2 3" key="1">
    <citation type="submission" date="2024-03" db="EMBL/GenBank/DDBJ databases">
        <title>Community enrichment and isolation of bacterial strains for fucoidan degradation.</title>
        <authorList>
            <person name="Sichert A."/>
        </authorList>
    </citation>
    <scope>NUCLEOTIDE SEQUENCE [LARGE SCALE GENOMIC DNA]</scope>
    <source>
        <strain evidence="2 3">AS62</strain>
    </source>
</reference>
<keyword evidence="1" id="KW-0812">Transmembrane</keyword>
<organism evidence="2 3">
    <name type="scientific">Ahrensia kielensis</name>
    <dbReference type="NCBI Taxonomy" id="76980"/>
    <lineage>
        <taxon>Bacteria</taxon>
        <taxon>Pseudomonadati</taxon>
        <taxon>Pseudomonadota</taxon>
        <taxon>Alphaproteobacteria</taxon>
        <taxon>Hyphomicrobiales</taxon>
        <taxon>Ahrensiaceae</taxon>
        <taxon>Ahrensia</taxon>
    </lineage>
</organism>
<dbReference type="Proteomes" id="UP001477870">
    <property type="component" value="Unassembled WGS sequence"/>
</dbReference>
<feature type="transmembrane region" description="Helical" evidence="1">
    <location>
        <begin position="12"/>
        <end position="31"/>
    </location>
</feature>
<evidence type="ECO:0000256" key="1">
    <source>
        <dbReference type="SAM" id="Phobius"/>
    </source>
</evidence>
<evidence type="ECO:0000313" key="3">
    <source>
        <dbReference type="Proteomes" id="UP001477870"/>
    </source>
</evidence>
<keyword evidence="1" id="KW-1133">Transmembrane helix</keyword>
<feature type="transmembrane region" description="Helical" evidence="1">
    <location>
        <begin position="43"/>
        <end position="64"/>
    </location>
</feature>